<feature type="non-terminal residue" evidence="1">
    <location>
        <position position="1"/>
    </location>
</feature>
<evidence type="ECO:0000313" key="1">
    <source>
        <dbReference type="EMBL" id="EJK56562.1"/>
    </source>
</evidence>
<dbReference type="AlphaFoldDB" id="K0SD26"/>
<evidence type="ECO:0000313" key="2">
    <source>
        <dbReference type="Proteomes" id="UP000266841"/>
    </source>
</evidence>
<sequence length="117" mass="12176">VGTGTLVAAAAPSAGLLCPTGHISSTAVPVVPAAALTAVFGHLTMVEQHHRHERQETLKEILKASNNAFKAANEASNNALEANINSQKIKADINSQKIKADISKKAIDALSPQKSTD</sequence>
<gene>
    <name evidence="1" type="ORF">THAOC_23529</name>
</gene>
<dbReference type="Proteomes" id="UP000266841">
    <property type="component" value="Unassembled WGS sequence"/>
</dbReference>
<reference evidence="1 2" key="1">
    <citation type="journal article" date="2012" name="Genome Biol.">
        <title>Genome and low-iron response of an oceanic diatom adapted to chronic iron limitation.</title>
        <authorList>
            <person name="Lommer M."/>
            <person name="Specht M."/>
            <person name="Roy A.S."/>
            <person name="Kraemer L."/>
            <person name="Andreson R."/>
            <person name="Gutowska M.A."/>
            <person name="Wolf J."/>
            <person name="Bergner S.V."/>
            <person name="Schilhabel M.B."/>
            <person name="Klostermeier U.C."/>
            <person name="Beiko R.G."/>
            <person name="Rosenstiel P."/>
            <person name="Hippler M."/>
            <person name="Laroche J."/>
        </authorList>
    </citation>
    <scope>NUCLEOTIDE SEQUENCE [LARGE SCALE GENOMIC DNA]</scope>
    <source>
        <strain evidence="1 2">CCMP1005</strain>
    </source>
</reference>
<comment type="caution">
    <text evidence="1">The sequence shown here is derived from an EMBL/GenBank/DDBJ whole genome shotgun (WGS) entry which is preliminary data.</text>
</comment>
<proteinExistence type="predicted"/>
<keyword evidence="2" id="KW-1185">Reference proteome</keyword>
<dbReference type="EMBL" id="AGNL01031092">
    <property type="protein sequence ID" value="EJK56562.1"/>
    <property type="molecule type" value="Genomic_DNA"/>
</dbReference>
<accession>K0SD26</accession>
<name>K0SD26_THAOC</name>
<protein>
    <submittedName>
        <fullName evidence="1">Uncharacterized protein</fullName>
    </submittedName>
</protein>
<organism evidence="1 2">
    <name type="scientific">Thalassiosira oceanica</name>
    <name type="common">Marine diatom</name>
    <dbReference type="NCBI Taxonomy" id="159749"/>
    <lineage>
        <taxon>Eukaryota</taxon>
        <taxon>Sar</taxon>
        <taxon>Stramenopiles</taxon>
        <taxon>Ochrophyta</taxon>
        <taxon>Bacillariophyta</taxon>
        <taxon>Coscinodiscophyceae</taxon>
        <taxon>Thalassiosirophycidae</taxon>
        <taxon>Thalassiosirales</taxon>
        <taxon>Thalassiosiraceae</taxon>
        <taxon>Thalassiosira</taxon>
    </lineage>
</organism>